<organism evidence="2 3">
    <name type="scientific">Polaribacter batillariae</name>
    <dbReference type="NCBI Taxonomy" id="2808900"/>
    <lineage>
        <taxon>Bacteria</taxon>
        <taxon>Pseudomonadati</taxon>
        <taxon>Bacteroidota</taxon>
        <taxon>Flavobacteriia</taxon>
        <taxon>Flavobacteriales</taxon>
        <taxon>Flavobacteriaceae</taxon>
    </lineage>
</organism>
<evidence type="ECO:0000313" key="2">
    <source>
        <dbReference type="EMBL" id="QTD38080.1"/>
    </source>
</evidence>
<reference evidence="2 3" key="1">
    <citation type="submission" date="2021-03" db="EMBL/GenBank/DDBJ databases">
        <title>Complete genome of Polaribacter_sp.G4M1.</title>
        <authorList>
            <person name="Jeong S.W."/>
            <person name="Bae J.W."/>
        </authorList>
    </citation>
    <scope>NUCLEOTIDE SEQUENCE [LARGE SCALE GENOMIC DNA]</scope>
    <source>
        <strain evidence="2 3">G4M1</strain>
    </source>
</reference>
<dbReference type="Proteomes" id="UP000663935">
    <property type="component" value="Chromosome"/>
</dbReference>
<name>A0ABX7SV21_9FLAO</name>
<gene>
    <name evidence="2" type="ORF">JL193_01885</name>
</gene>
<feature type="transmembrane region" description="Helical" evidence="1">
    <location>
        <begin position="14"/>
        <end position="36"/>
    </location>
</feature>
<proteinExistence type="predicted"/>
<dbReference type="EMBL" id="CP071795">
    <property type="protein sequence ID" value="QTD38080.1"/>
    <property type="molecule type" value="Genomic_DNA"/>
</dbReference>
<evidence type="ECO:0000256" key="1">
    <source>
        <dbReference type="SAM" id="Phobius"/>
    </source>
</evidence>
<keyword evidence="1" id="KW-0812">Transmembrane</keyword>
<feature type="transmembrane region" description="Helical" evidence="1">
    <location>
        <begin position="157"/>
        <end position="177"/>
    </location>
</feature>
<keyword evidence="1" id="KW-0472">Membrane</keyword>
<dbReference type="RefSeq" id="WP_207972222.1">
    <property type="nucleotide sequence ID" value="NZ_CP071795.1"/>
</dbReference>
<dbReference type="InterPro" id="IPR025495">
    <property type="entry name" value="DUF4386"/>
</dbReference>
<evidence type="ECO:0000313" key="3">
    <source>
        <dbReference type="Proteomes" id="UP000663935"/>
    </source>
</evidence>
<keyword evidence="3" id="KW-1185">Reference proteome</keyword>
<keyword evidence="1" id="KW-1133">Transmembrane helix</keyword>
<feature type="transmembrane region" description="Helical" evidence="1">
    <location>
        <begin position="42"/>
        <end position="62"/>
    </location>
</feature>
<feature type="transmembrane region" description="Helical" evidence="1">
    <location>
        <begin position="131"/>
        <end position="150"/>
    </location>
</feature>
<dbReference type="Pfam" id="PF14329">
    <property type="entry name" value="DUF4386"/>
    <property type="match status" value="1"/>
</dbReference>
<feature type="transmembrane region" description="Helical" evidence="1">
    <location>
        <begin position="189"/>
        <end position="209"/>
    </location>
</feature>
<sequence length="217" mass="24147">MKSKGTTSHHLEKIGAISGILSIIFYLSAAVLPFLPDYISRLLAFTFPLLWTVAFMGLYSFLKKESHTPTLEIAYLFGIIGAAIACSFIVVQQANFIWHDTAMEATKSEEAKSLLRASFKGANRVQSGLDVAFDIFITISWFLFGINIAKSPNFNKLLGWIGCLISAGLLILNMWTFPTPPADNGLIDLGPFLGLWTLIVFVWFTRIVFKDKSIIEE</sequence>
<protein>
    <submittedName>
        <fullName evidence="2">DUF4386 family protein</fullName>
    </submittedName>
</protein>
<accession>A0ABX7SV21</accession>
<feature type="transmembrane region" description="Helical" evidence="1">
    <location>
        <begin position="74"/>
        <end position="98"/>
    </location>
</feature>